<dbReference type="PRINTS" id="PR00032">
    <property type="entry name" value="HTHARAC"/>
</dbReference>
<dbReference type="GO" id="GO:0003700">
    <property type="term" value="F:DNA-binding transcription factor activity"/>
    <property type="evidence" value="ECO:0007669"/>
    <property type="project" value="InterPro"/>
</dbReference>
<reference evidence="7 8" key="1">
    <citation type="journal article" date="2003" name="Int. J. Syst. Evol. Microbiol.">
        <title>Bacillus nealsonii sp. nov., isolated from a spacecraft-assembly facility, whose spores are gamma-radiation resistant.</title>
        <authorList>
            <person name="Venkateswaran K."/>
            <person name="Kempf M."/>
            <person name="Chen F."/>
            <person name="Satomi M."/>
            <person name="Nicholson W."/>
            <person name="Kern R."/>
        </authorList>
    </citation>
    <scope>NUCLEOTIDE SEQUENCE [LARGE SCALE GENOMIC DNA]</scope>
    <source>
        <strain evidence="7 8">FO-92</strain>
    </source>
</reference>
<dbReference type="OrthoDB" id="342399at2"/>
<dbReference type="SMART" id="SM00342">
    <property type="entry name" value="HTH_ARAC"/>
    <property type="match status" value="1"/>
</dbReference>
<evidence type="ECO:0000256" key="3">
    <source>
        <dbReference type="ARBA" id="ARBA00023163"/>
    </source>
</evidence>
<dbReference type="SUPFAM" id="SSF52172">
    <property type="entry name" value="CheY-like"/>
    <property type="match status" value="1"/>
</dbReference>
<dbReference type="PANTHER" id="PTHR43280:SF2">
    <property type="entry name" value="HTH-TYPE TRANSCRIPTIONAL REGULATOR EXSA"/>
    <property type="match status" value="1"/>
</dbReference>
<dbReference type="PROSITE" id="PS50110">
    <property type="entry name" value="RESPONSE_REGULATORY"/>
    <property type="match status" value="1"/>
</dbReference>
<protein>
    <submittedName>
        <fullName evidence="7">DNA-binding response regulator</fullName>
    </submittedName>
</protein>
<dbReference type="AlphaFoldDB" id="A0A2N0Z5G2"/>
<dbReference type="PROSITE" id="PS00041">
    <property type="entry name" value="HTH_ARAC_FAMILY_1"/>
    <property type="match status" value="1"/>
</dbReference>
<dbReference type="InterPro" id="IPR018062">
    <property type="entry name" value="HTH_AraC-typ_CS"/>
</dbReference>
<comment type="caution">
    <text evidence="7">The sequence shown here is derived from an EMBL/GenBank/DDBJ whole genome shotgun (WGS) entry which is preliminary data.</text>
</comment>
<feature type="modified residue" description="4-aspartylphosphate" evidence="4">
    <location>
        <position position="54"/>
    </location>
</feature>
<sequence length="398" mass="46603">MKVLIVDDEINARYVIRHLGQWEKYGISNILEASNGEAAKKIIEKEKPEIIFTDVKMPKMGGLEIIEWLDAISYPGKAILITGFDDYSYMRKAIKYNSFDYLLKPIEADSFNKTLADAVKSWATEKENQEYKETGVYEDVKRLRLNQLVTQACTGELFDVNEISSSLPHADEYDFTLISFYQMHHSDPYIQLLSDELIIQGLGNAFALQNDNSLCLVITIKRQWLAVEEWICQKFDIPVRIVNGDPVRSLEEIPKSFQSMQKAVEDQNFRSIHRLNDLDDARRMQDIISYVDMYYMEELSLEKLSNRFFLSREHISRKFKKETGMPLSKYIIKLRIDRAKYLLMETDESIYAISLLLGYQDEKYFSKLFKKIVGLTPFEYRNNQKKLQIGIRKYIPFP</sequence>
<dbReference type="InterPro" id="IPR009057">
    <property type="entry name" value="Homeodomain-like_sf"/>
</dbReference>
<dbReference type="Proteomes" id="UP000233375">
    <property type="component" value="Unassembled WGS sequence"/>
</dbReference>
<dbReference type="InterPro" id="IPR018060">
    <property type="entry name" value="HTH_AraC"/>
</dbReference>
<keyword evidence="3" id="KW-0804">Transcription</keyword>
<dbReference type="PANTHER" id="PTHR43280">
    <property type="entry name" value="ARAC-FAMILY TRANSCRIPTIONAL REGULATOR"/>
    <property type="match status" value="1"/>
</dbReference>
<organism evidence="7 8">
    <name type="scientific">Niallia nealsonii</name>
    <dbReference type="NCBI Taxonomy" id="115979"/>
    <lineage>
        <taxon>Bacteria</taxon>
        <taxon>Bacillati</taxon>
        <taxon>Bacillota</taxon>
        <taxon>Bacilli</taxon>
        <taxon>Bacillales</taxon>
        <taxon>Bacillaceae</taxon>
        <taxon>Niallia</taxon>
    </lineage>
</organism>
<feature type="domain" description="HTH araC/xylS-type" evidence="5">
    <location>
        <begin position="285"/>
        <end position="383"/>
    </location>
</feature>
<dbReference type="GO" id="GO:0000160">
    <property type="term" value="P:phosphorelay signal transduction system"/>
    <property type="evidence" value="ECO:0007669"/>
    <property type="project" value="InterPro"/>
</dbReference>
<evidence type="ECO:0000313" key="8">
    <source>
        <dbReference type="Proteomes" id="UP000233375"/>
    </source>
</evidence>
<dbReference type="InterPro" id="IPR020449">
    <property type="entry name" value="Tscrpt_reg_AraC-type_HTH"/>
</dbReference>
<dbReference type="Pfam" id="PF12833">
    <property type="entry name" value="HTH_18"/>
    <property type="match status" value="1"/>
</dbReference>
<accession>A0A2N0Z5G2</accession>
<dbReference type="SMART" id="SM00448">
    <property type="entry name" value="REC"/>
    <property type="match status" value="1"/>
</dbReference>
<dbReference type="CDD" id="cd17536">
    <property type="entry name" value="REC_YesN-like"/>
    <property type="match status" value="1"/>
</dbReference>
<gene>
    <name evidence="7" type="ORF">CWS01_05605</name>
</gene>
<dbReference type="Gene3D" id="1.10.10.60">
    <property type="entry name" value="Homeodomain-like"/>
    <property type="match status" value="2"/>
</dbReference>
<dbReference type="Pfam" id="PF00072">
    <property type="entry name" value="Response_reg"/>
    <property type="match status" value="1"/>
</dbReference>
<evidence type="ECO:0000259" key="6">
    <source>
        <dbReference type="PROSITE" id="PS50110"/>
    </source>
</evidence>
<name>A0A2N0Z5G2_9BACI</name>
<evidence type="ECO:0000256" key="2">
    <source>
        <dbReference type="ARBA" id="ARBA00023125"/>
    </source>
</evidence>
<evidence type="ECO:0000256" key="4">
    <source>
        <dbReference type="PROSITE-ProRule" id="PRU00169"/>
    </source>
</evidence>
<keyword evidence="8" id="KW-1185">Reference proteome</keyword>
<dbReference type="Gene3D" id="3.40.50.2300">
    <property type="match status" value="1"/>
</dbReference>
<dbReference type="SUPFAM" id="SSF46689">
    <property type="entry name" value="Homeodomain-like"/>
    <property type="match status" value="2"/>
</dbReference>
<feature type="domain" description="Response regulatory" evidence="6">
    <location>
        <begin position="2"/>
        <end position="119"/>
    </location>
</feature>
<dbReference type="GO" id="GO:0043565">
    <property type="term" value="F:sequence-specific DNA binding"/>
    <property type="evidence" value="ECO:0007669"/>
    <property type="project" value="InterPro"/>
</dbReference>
<evidence type="ECO:0000259" key="5">
    <source>
        <dbReference type="PROSITE" id="PS01124"/>
    </source>
</evidence>
<evidence type="ECO:0000256" key="1">
    <source>
        <dbReference type="ARBA" id="ARBA00023015"/>
    </source>
</evidence>
<keyword evidence="2 7" id="KW-0238">DNA-binding</keyword>
<proteinExistence type="predicted"/>
<dbReference type="EMBL" id="PISE01000011">
    <property type="protein sequence ID" value="PKG24724.1"/>
    <property type="molecule type" value="Genomic_DNA"/>
</dbReference>
<keyword evidence="1" id="KW-0805">Transcription regulation</keyword>
<dbReference type="PROSITE" id="PS01124">
    <property type="entry name" value="HTH_ARAC_FAMILY_2"/>
    <property type="match status" value="1"/>
</dbReference>
<dbReference type="RefSeq" id="WP_101176181.1">
    <property type="nucleotide sequence ID" value="NZ_PISE01000011.1"/>
</dbReference>
<evidence type="ECO:0000313" key="7">
    <source>
        <dbReference type="EMBL" id="PKG24724.1"/>
    </source>
</evidence>
<dbReference type="InterPro" id="IPR011006">
    <property type="entry name" value="CheY-like_superfamily"/>
</dbReference>
<keyword evidence="4" id="KW-0597">Phosphoprotein</keyword>
<dbReference type="InterPro" id="IPR001789">
    <property type="entry name" value="Sig_transdc_resp-reg_receiver"/>
</dbReference>